<feature type="domain" description="Calcineurin-like phosphoesterase" evidence="1">
    <location>
        <begin position="34"/>
        <end position="119"/>
    </location>
</feature>
<accession>A0A2U3QIC5</accession>
<keyword evidence="3" id="KW-1185">Reference proteome</keyword>
<evidence type="ECO:0000313" key="3">
    <source>
        <dbReference type="Proteomes" id="UP000245125"/>
    </source>
</evidence>
<dbReference type="PANTHER" id="PTHR14795:SF0">
    <property type="entry name" value="TRANSMEMBRANE PROTEIN 62"/>
    <property type="match status" value="1"/>
</dbReference>
<dbReference type="SUPFAM" id="SSF56300">
    <property type="entry name" value="Metallo-dependent phosphatases"/>
    <property type="match status" value="1"/>
</dbReference>
<dbReference type="InterPro" id="IPR029052">
    <property type="entry name" value="Metallo-depent_PP-like"/>
</dbReference>
<reference evidence="3" key="1">
    <citation type="submission" date="2018-03" db="EMBL/GenBank/DDBJ databases">
        <authorList>
            <person name="Zecchin S."/>
        </authorList>
    </citation>
    <scope>NUCLEOTIDE SEQUENCE [LARGE SCALE GENOMIC DNA]</scope>
</reference>
<gene>
    <name evidence="2" type="ORF">NBG4_430014</name>
</gene>
<evidence type="ECO:0000259" key="1">
    <source>
        <dbReference type="Pfam" id="PF00149"/>
    </source>
</evidence>
<dbReference type="Pfam" id="PF00149">
    <property type="entry name" value="Metallophos"/>
    <property type="match status" value="1"/>
</dbReference>
<dbReference type="Proteomes" id="UP000245125">
    <property type="component" value="Unassembled WGS sequence"/>
</dbReference>
<name>A0A2U3QIC5_9BACT</name>
<proteinExistence type="predicted"/>
<evidence type="ECO:0000313" key="2">
    <source>
        <dbReference type="EMBL" id="SPQ01119.1"/>
    </source>
</evidence>
<sequence length="150" mass="17302">MSFTIGLFPAAANASDKRIDGFNYLNLVTDDVFWFVQISDIHIGRSIDAENNLKWIVHNLPRFVKPEFIVETGDLTDSLFEFVRNAEWITYSQIVNSDADFLAEYHDIPGNHDRYGDPNWNGYIAYSWSGFVQHQTKPNDPVGEFVWTVH</sequence>
<dbReference type="GO" id="GO:0016787">
    <property type="term" value="F:hydrolase activity"/>
    <property type="evidence" value="ECO:0007669"/>
    <property type="project" value="InterPro"/>
</dbReference>
<dbReference type="PANTHER" id="PTHR14795">
    <property type="entry name" value="HELICASE RELATED"/>
    <property type="match status" value="1"/>
</dbReference>
<dbReference type="AlphaFoldDB" id="A0A2U3QIC5"/>
<organism evidence="2 3">
    <name type="scientific">Candidatus Sulfobium mesophilum</name>
    <dbReference type="NCBI Taxonomy" id="2016548"/>
    <lineage>
        <taxon>Bacteria</taxon>
        <taxon>Pseudomonadati</taxon>
        <taxon>Nitrospirota</taxon>
        <taxon>Nitrospiria</taxon>
        <taxon>Nitrospirales</taxon>
        <taxon>Nitrospiraceae</taxon>
        <taxon>Candidatus Sulfobium</taxon>
    </lineage>
</organism>
<protein>
    <recommendedName>
        <fullName evidence="1">Calcineurin-like phosphoesterase domain-containing protein</fullName>
    </recommendedName>
</protein>
<dbReference type="OrthoDB" id="9780884at2"/>
<dbReference type="InterPro" id="IPR004843">
    <property type="entry name" value="Calcineurin-like_PHP"/>
</dbReference>
<dbReference type="Gene3D" id="3.60.21.10">
    <property type="match status" value="1"/>
</dbReference>
<dbReference type="EMBL" id="OUUY01000090">
    <property type="protein sequence ID" value="SPQ01119.1"/>
    <property type="molecule type" value="Genomic_DNA"/>
</dbReference>